<reference evidence="2" key="1">
    <citation type="submission" date="2020-06" db="EMBL/GenBank/DDBJ databases">
        <authorList>
            <person name="Li T."/>
            <person name="Hu X."/>
            <person name="Zhang T."/>
            <person name="Song X."/>
            <person name="Zhang H."/>
            <person name="Dai N."/>
            <person name="Sheng W."/>
            <person name="Hou X."/>
            <person name="Wei L."/>
        </authorList>
    </citation>
    <scope>NUCLEOTIDE SEQUENCE</scope>
    <source>
        <strain evidence="2">KEN8</strain>
        <tissue evidence="2">Leaf</tissue>
    </source>
</reference>
<accession>A0AAW2N3E9</accession>
<comment type="caution">
    <text evidence="2">The sequence shown here is derived from an EMBL/GenBank/DDBJ whole genome shotgun (WGS) entry which is preliminary data.</text>
</comment>
<dbReference type="InterPro" id="IPR001584">
    <property type="entry name" value="Integrase_cat-core"/>
</dbReference>
<dbReference type="InterPro" id="IPR002156">
    <property type="entry name" value="RNaseH_domain"/>
</dbReference>
<dbReference type="PROSITE" id="PS50994">
    <property type="entry name" value="INTEGRASE"/>
    <property type="match status" value="1"/>
</dbReference>
<dbReference type="GO" id="GO:0003676">
    <property type="term" value="F:nucleic acid binding"/>
    <property type="evidence" value="ECO:0007669"/>
    <property type="project" value="InterPro"/>
</dbReference>
<dbReference type="SUPFAM" id="SSF53098">
    <property type="entry name" value="Ribonuclease H-like"/>
    <property type="match status" value="2"/>
</dbReference>
<dbReference type="GO" id="GO:0004523">
    <property type="term" value="F:RNA-DNA hybrid ribonuclease activity"/>
    <property type="evidence" value="ECO:0007669"/>
    <property type="project" value="InterPro"/>
</dbReference>
<sequence>MAFEMGIIDMEVYSDSKLIINQLLNIYEVKKDDLVLFFQHASNLLKDFKSVTLNHIPRKENRMTDALANPATTLALFEGATTNIPMCNQWVLPSVDTFDHEDSNTITIATNNEKEPLHPRVASRPFDAWGLDVVGPITPKSFIGHINIVAATDYFSKWAEAVPLKEVKKETVVDFIRVNIIFRYGVPRYIITDN</sequence>
<dbReference type="PANTHER" id="PTHR48475">
    <property type="entry name" value="RIBONUCLEASE H"/>
    <property type="match status" value="1"/>
</dbReference>
<proteinExistence type="predicted"/>
<dbReference type="GO" id="GO:0015074">
    <property type="term" value="P:DNA integration"/>
    <property type="evidence" value="ECO:0007669"/>
    <property type="project" value="InterPro"/>
</dbReference>
<protein>
    <recommendedName>
        <fullName evidence="1">Integrase catalytic domain-containing protein</fullName>
    </recommendedName>
</protein>
<name>A0AAW2N3E9_9LAMI</name>
<gene>
    <name evidence="2" type="ORF">Scaly_2030900</name>
</gene>
<feature type="domain" description="Integrase catalytic" evidence="1">
    <location>
        <begin position="121"/>
        <end position="194"/>
    </location>
</feature>
<dbReference type="Pfam" id="PF13456">
    <property type="entry name" value="RVT_3"/>
    <property type="match status" value="1"/>
</dbReference>
<organism evidence="2">
    <name type="scientific">Sesamum calycinum</name>
    <dbReference type="NCBI Taxonomy" id="2727403"/>
    <lineage>
        <taxon>Eukaryota</taxon>
        <taxon>Viridiplantae</taxon>
        <taxon>Streptophyta</taxon>
        <taxon>Embryophyta</taxon>
        <taxon>Tracheophyta</taxon>
        <taxon>Spermatophyta</taxon>
        <taxon>Magnoliopsida</taxon>
        <taxon>eudicotyledons</taxon>
        <taxon>Gunneridae</taxon>
        <taxon>Pentapetalae</taxon>
        <taxon>asterids</taxon>
        <taxon>lamiids</taxon>
        <taxon>Lamiales</taxon>
        <taxon>Pedaliaceae</taxon>
        <taxon>Sesamum</taxon>
    </lineage>
</organism>
<dbReference type="PANTHER" id="PTHR48475:SF1">
    <property type="entry name" value="RNASE H TYPE-1 DOMAIN-CONTAINING PROTEIN"/>
    <property type="match status" value="1"/>
</dbReference>
<dbReference type="InterPro" id="IPR012337">
    <property type="entry name" value="RNaseH-like_sf"/>
</dbReference>
<dbReference type="AlphaFoldDB" id="A0AAW2N3E9"/>
<dbReference type="Gene3D" id="3.30.420.10">
    <property type="entry name" value="Ribonuclease H-like superfamily/Ribonuclease H"/>
    <property type="match status" value="2"/>
</dbReference>
<dbReference type="EMBL" id="JACGWM010000012">
    <property type="protein sequence ID" value="KAL0337558.1"/>
    <property type="molecule type" value="Genomic_DNA"/>
</dbReference>
<dbReference type="InterPro" id="IPR036397">
    <property type="entry name" value="RNaseH_sf"/>
</dbReference>
<reference evidence="2" key="2">
    <citation type="journal article" date="2024" name="Plant">
        <title>Genomic evolution and insights into agronomic trait innovations of Sesamum species.</title>
        <authorList>
            <person name="Miao H."/>
            <person name="Wang L."/>
            <person name="Qu L."/>
            <person name="Liu H."/>
            <person name="Sun Y."/>
            <person name="Le M."/>
            <person name="Wang Q."/>
            <person name="Wei S."/>
            <person name="Zheng Y."/>
            <person name="Lin W."/>
            <person name="Duan Y."/>
            <person name="Cao H."/>
            <person name="Xiong S."/>
            <person name="Wang X."/>
            <person name="Wei L."/>
            <person name="Li C."/>
            <person name="Ma Q."/>
            <person name="Ju M."/>
            <person name="Zhao R."/>
            <person name="Li G."/>
            <person name="Mu C."/>
            <person name="Tian Q."/>
            <person name="Mei H."/>
            <person name="Zhang T."/>
            <person name="Gao T."/>
            <person name="Zhang H."/>
        </authorList>
    </citation>
    <scope>NUCLEOTIDE SEQUENCE</scope>
    <source>
        <strain evidence="2">KEN8</strain>
    </source>
</reference>
<evidence type="ECO:0000313" key="2">
    <source>
        <dbReference type="EMBL" id="KAL0337558.1"/>
    </source>
</evidence>
<evidence type="ECO:0000259" key="1">
    <source>
        <dbReference type="PROSITE" id="PS50994"/>
    </source>
</evidence>